<dbReference type="RefSeq" id="WP_234460833.1">
    <property type="nucleotide sequence ID" value="NZ_BAAAYA010000005.1"/>
</dbReference>
<keyword evidence="3" id="KW-1185">Reference proteome</keyword>
<reference evidence="3" key="1">
    <citation type="journal article" date="2019" name="Int. J. Syst. Evol. Microbiol.">
        <title>The Global Catalogue of Microorganisms (GCM) 10K type strain sequencing project: providing services to taxonomists for standard genome sequencing and annotation.</title>
        <authorList>
            <consortium name="The Broad Institute Genomics Platform"/>
            <consortium name="The Broad Institute Genome Sequencing Center for Infectious Disease"/>
            <person name="Wu L."/>
            <person name="Ma J."/>
        </authorList>
    </citation>
    <scope>NUCLEOTIDE SEQUENCE [LARGE SCALE GENOMIC DNA]</scope>
    <source>
        <strain evidence="3">CCM 3243</strain>
    </source>
</reference>
<dbReference type="EMBL" id="JBHSCF010000055">
    <property type="protein sequence ID" value="MFC4190398.1"/>
    <property type="molecule type" value="Genomic_DNA"/>
</dbReference>
<accession>A0ABV8NBQ6</accession>
<feature type="region of interest" description="Disordered" evidence="1">
    <location>
        <begin position="21"/>
        <end position="56"/>
    </location>
</feature>
<sequence length="117" mass="12651">MRHPSTPGTPPTRRLVAAGTELTLAPRAGSSDDFDDIAREDDRAGDGHGYERDETDTQLRHLVRHLVADGDARAQAAGRRTRRTHADMAPGVERQPVLHLAPAVTFRPSAAQLAVTV</sequence>
<name>A0ABV8NBQ6_9ACTN</name>
<gene>
    <name evidence="2" type="ORF">ACFO3R_29075</name>
</gene>
<protein>
    <submittedName>
        <fullName evidence="2">Uncharacterized protein</fullName>
    </submittedName>
</protein>
<evidence type="ECO:0000313" key="2">
    <source>
        <dbReference type="EMBL" id="MFC4190398.1"/>
    </source>
</evidence>
<proteinExistence type="predicted"/>
<feature type="compositionally biased region" description="Basic and acidic residues" evidence="1">
    <location>
        <begin position="36"/>
        <end position="56"/>
    </location>
</feature>
<organism evidence="2 3">
    <name type="scientific">Streptomyces flavovirens</name>
    <dbReference type="NCBI Taxonomy" id="52258"/>
    <lineage>
        <taxon>Bacteria</taxon>
        <taxon>Bacillati</taxon>
        <taxon>Actinomycetota</taxon>
        <taxon>Actinomycetes</taxon>
        <taxon>Kitasatosporales</taxon>
        <taxon>Streptomycetaceae</taxon>
        <taxon>Streptomyces</taxon>
    </lineage>
</organism>
<evidence type="ECO:0000313" key="3">
    <source>
        <dbReference type="Proteomes" id="UP001595871"/>
    </source>
</evidence>
<dbReference type="Proteomes" id="UP001595871">
    <property type="component" value="Unassembled WGS sequence"/>
</dbReference>
<evidence type="ECO:0000256" key="1">
    <source>
        <dbReference type="SAM" id="MobiDB-lite"/>
    </source>
</evidence>
<comment type="caution">
    <text evidence="2">The sequence shown here is derived from an EMBL/GenBank/DDBJ whole genome shotgun (WGS) entry which is preliminary data.</text>
</comment>